<dbReference type="EMBL" id="JACPRF010000078">
    <property type="protein sequence ID" value="MBI2875767.1"/>
    <property type="molecule type" value="Genomic_DNA"/>
</dbReference>
<proteinExistence type="predicted"/>
<dbReference type="AlphaFoldDB" id="A0A932CN79"/>
<dbReference type="InterPro" id="IPR006311">
    <property type="entry name" value="TAT_signal"/>
</dbReference>
<comment type="caution">
    <text evidence="2">The sequence shown here is derived from an EMBL/GenBank/DDBJ whole genome shotgun (WGS) entry which is preliminary data.</text>
</comment>
<dbReference type="Proteomes" id="UP000769766">
    <property type="component" value="Unassembled WGS sequence"/>
</dbReference>
<evidence type="ECO:0000259" key="1">
    <source>
        <dbReference type="Pfam" id="PF04015"/>
    </source>
</evidence>
<feature type="domain" description="DUF362" evidence="1">
    <location>
        <begin position="68"/>
        <end position="262"/>
    </location>
</feature>
<dbReference type="PROSITE" id="PS51318">
    <property type="entry name" value="TAT"/>
    <property type="match status" value="1"/>
</dbReference>
<accession>A0A932CN79</accession>
<name>A0A932CN79_UNCTE</name>
<protein>
    <submittedName>
        <fullName evidence="2">DUF362 domain-containing protein</fullName>
    </submittedName>
</protein>
<organism evidence="2 3">
    <name type="scientific">Tectimicrobiota bacterium</name>
    <dbReference type="NCBI Taxonomy" id="2528274"/>
    <lineage>
        <taxon>Bacteria</taxon>
        <taxon>Pseudomonadati</taxon>
        <taxon>Nitrospinota/Tectimicrobiota group</taxon>
        <taxon>Candidatus Tectimicrobiota</taxon>
    </lineage>
</organism>
<dbReference type="InterPro" id="IPR007160">
    <property type="entry name" value="DUF362"/>
</dbReference>
<evidence type="ECO:0000313" key="2">
    <source>
        <dbReference type="EMBL" id="MBI2875767.1"/>
    </source>
</evidence>
<evidence type="ECO:0000313" key="3">
    <source>
        <dbReference type="Proteomes" id="UP000769766"/>
    </source>
</evidence>
<gene>
    <name evidence="2" type="ORF">HYY20_02675</name>
</gene>
<dbReference type="Pfam" id="PF04015">
    <property type="entry name" value="DUF362"/>
    <property type="match status" value="1"/>
</dbReference>
<sequence>MNRREFLQWAGATGLGLAWGEGAEAAPAPTAGFPDLAIAKGRSPEAITRAAVEALGGMGRFISRGDIVVVKPNIGWDRVPEQAANTNPDVVRTLVEMAYNAGARQVKVFDNTCNDPRRCYVRSGIQKAVEAVEGRVSFMDPRKFKEVTIPGQVLKRWPLYTEILEADKIINVPIAKHHSLTRLTLAMKNWFGAIGGSRDRLHQQADQAIADLALVFKPALTVLDAYRVLVANGPQGGNLADVRSSQTVVVGIDQVAVDAYGATLFGLKGSDLGYLLKATERSLGQWDLSKLKLKKVEL</sequence>
<reference evidence="2" key="1">
    <citation type="submission" date="2020-07" db="EMBL/GenBank/DDBJ databases">
        <title>Huge and variable diversity of episymbiotic CPR bacteria and DPANN archaea in groundwater ecosystems.</title>
        <authorList>
            <person name="He C.Y."/>
            <person name="Keren R."/>
            <person name="Whittaker M."/>
            <person name="Farag I.F."/>
            <person name="Doudna J."/>
            <person name="Cate J.H.D."/>
            <person name="Banfield J.F."/>
        </authorList>
    </citation>
    <scope>NUCLEOTIDE SEQUENCE</scope>
    <source>
        <strain evidence="2">NC_groundwater_672_Ag_B-0.1um_62_36</strain>
    </source>
</reference>